<accession>A0A6P6YA88</accession>
<evidence type="ECO:0000256" key="4">
    <source>
        <dbReference type="RuleBase" id="RU366057"/>
    </source>
</evidence>
<evidence type="ECO:0000256" key="2">
    <source>
        <dbReference type="ARBA" id="ARBA00022980"/>
    </source>
</evidence>
<dbReference type="GO" id="GO:0005840">
    <property type="term" value="C:ribosome"/>
    <property type="evidence" value="ECO:0007669"/>
    <property type="project" value="UniProtKB-KW"/>
</dbReference>
<protein>
    <recommendedName>
        <fullName evidence="4">40S ribosomal protein S25</fullName>
    </recommendedName>
</protein>
<reference evidence="6" key="1">
    <citation type="submission" date="2025-08" db="UniProtKB">
        <authorList>
            <consortium name="RefSeq"/>
        </authorList>
    </citation>
    <scope>IDENTIFICATION</scope>
    <source>
        <strain evidence="6">Airmid</strain>
    </source>
</reference>
<dbReference type="Gene3D" id="3.30.63.20">
    <property type="match status" value="1"/>
</dbReference>
<evidence type="ECO:0000256" key="1">
    <source>
        <dbReference type="ARBA" id="ARBA00009106"/>
    </source>
</evidence>
<dbReference type="AlphaFoldDB" id="A0A6P6YA88"/>
<keyword evidence="3 4" id="KW-0687">Ribonucleoprotein</keyword>
<name>A0A6P6YA88_DERPT</name>
<dbReference type="GO" id="GO:1990904">
    <property type="term" value="C:ribonucleoprotein complex"/>
    <property type="evidence" value="ECO:0007669"/>
    <property type="project" value="UniProtKB-KW"/>
</dbReference>
<gene>
    <name evidence="6" type="primary">LOC113796166</name>
</gene>
<dbReference type="Proteomes" id="UP000515146">
    <property type="component" value="Unplaced"/>
</dbReference>
<dbReference type="Pfam" id="PF03297">
    <property type="entry name" value="Ribosomal_S25"/>
    <property type="match status" value="1"/>
</dbReference>
<dbReference type="InParanoid" id="A0A6P6YA88"/>
<keyword evidence="5" id="KW-1185">Reference proteome</keyword>
<evidence type="ECO:0000256" key="3">
    <source>
        <dbReference type="ARBA" id="ARBA00023274"/>
    </source>
</evidence>
<organism evidence="5 6">
    <name type="scientific">Dermatophagoides pteronyssinus</name>
    <name type="common">European house dust mite</name>
    <dbReference type="NCBI Taxonomy" id="6956"/>
    <lineage>
        <taxon>Eukaryota</taxon>
        <taxon>Metazoa</taxon>
        <taxon>Ecdysozoa</taxon>
        <taxon>Arthropoda</taxon>
        <taxon>Chelicerata</taxon>
        <taxon>Arachnida</taxon>
        <taxon>Acari</taxon>
        <taxon>Acariformes</taxon>
        <taxon>Sarcoptiformes</taxon>
        <taxon>Astigmata</taxon>
        <taxon>Psoroptidia</taxon>
        <taxon>Analgoidea</taxon>
        <taxon>Pyroglyphidae</taxon>
        <taxon>Dermatophagoidinae</taxon>
        <taxon>Dermatophagoides</taxon>
    </lineage>
</organism>
<dbReference type="OrthoDB" id="10263513at2759"/>
<dbReference type="InterPro" id="IPR004977">
    <property type="entry name" value="Ribosomal_eS25"/>
</dbReference>
<dbReference type="RefSeq" id="XP_027202205.1">
    <property type="nucleotide sequence ID" value="XM_027346404.1"/>
</dbReference>
<proteinExistence type="inferred from homology"/>
<sequence>MAIKEKKTKAQIAAAAAAGSRNKKKKWAKARRQEKIKKTVYFEPASYSSFKSEVPKMRVITPYILSEKFKLNLSIVRSALKELEQDGAIKRVSGTVGSLIYTRV</sequence>
<dbReference type="KEGG" id="dpte:113796166"/>
<dbReference type="PANTHER" id="PTHR12850">
    <property type="entry name" value="40S RIBOSOMAL PROTEIN S25"/>
    <property type="match status" value="1"/>
</dbReference>
<evidence type="ECO:0000313" key="5">
    <source>
        <dbReference type="Proteomes" id="UP000515146"/>
    </source>
</evidence>
<comment type="similarity">
    <text evidence="1 4">Belongs to the eukaryotic ribosomal protein eS25 family.</text>
</comment>
<evidence type="ECO:0000313" key="6">
    <source>
        <dbReference type="RefSeq" id="XP_027202205.1"/>
    </source>
</evidence>
<keyword evidence="2 4" id="KW-0689">Ribosomal protein</keyword>